<keyword evidence="1" id="KW-0472">Membrane</keyword>
<evidence type="ECO:0000313" key="4">
    <source>
        <dbReference type="Proteomes" id="UP000230767"/>
    </source>
</evidence>
<evidence type="ECO:0000313" key="3">
    <source>
        <dbReference type="EMBL" id="PIY89687.1"/>
    </source>
</evidence>
<name>A0A2M7R7T4_9BACT</name>
<evidence type="ECO:0000256" key="2">
    <source>
        <dbReference type="SAM" id="SignalP"/>
    </source>
</evidence>
<dbReference type="Proteomes" id="UP000230767">
    <property type="component" value="Unassembled WGS sequence"/>
</dbReference>
<feature type="transmembrane region" description="Helical" evidence="1">
    <location>
        <begin position="119"/>
        <end position="139"/>
    </location>
</feature>
<dbReference type="InterPro" id="IPR043993">
    <property type="entry name" value="T4SS_pilin"/>
</dbReference>
<feature type="transmembrane region" description="Helical" evidence="1">
    <location>
        <begin position="82"/>
        <end position="107"/>
    </location>
</feature>
<keyword evidence="1" id="KW-0812">Transmembrane</keyword>
<sequence length="144" mass="15506">MKKVLPALILISLLVAPIVLAQDEGLVKRVPECTCTTVKHNLEGYIYGCNPDEVICDESTGVYIKDGALCCILDIMETVVDYMFIILLILAGVIIIFAAFQFTTAGGDPAKVNAARDKLIWAVAGIAVAFLSKGIVKLVEMMLS</sequence>
<dbReference type="AlphaFoldDB" id="A0A2M7R7T4"/>
<accession>A0A2M7R7T4</accession>
<dbReference type="EMBL" id="PFLW01000006">
    <property type="protein sequence ID" value="PIY89687.1"/>
    <property type="molecule type" value="Genomic_DNA"/>
</dbReference>
<proteinExistence type="predicted"/>
<gene>
    <name evidence="3" type="ORF">COY73_00255</name>
</gene>
<dbReference type="Pfam" id="PF18895">
    <property type="entry name" value="T4SS_pilin"/>
    <property type="match status" value="1"/>
</dbReference>
<comment type="caution">
    <text evidence="3">The sequence shown here is derived from an EMBL/GenBank/DDBJ whole genome shotgun (WGS) entry which is preliminary data.</text>
</comment>
<feature type="signal peptide" evidence="2">
    <location>
        <begin position="1"/>
        <end position="21"/>
    </location>
</feature>
<feature type="chain" id="PRO_5014656753" evidence="2">
    <location>
        <begin position="22"/>
        <end position="144"/>
    </location>
</feature>
<evidence type="ECO:0000256" key="1">
    <source>
        <dbReference type="SAM" id="Phobius"/>
    </source>
</evidence>
<keyword evidence="2" id="KW-0732">Signal</keyword>
<protein>
    <submittedName>
        <fullName evidence="3">Uncharacterized protein</fullName>
    </submittedName>
</protein>
<reference evidence="4" key="1">
    <citation type="submission" date="2017-09" db="EMBL/GenBank/DDBJ databases">
        <title>Depth-based differentiation of microbial function through sediment-hosted aquifers and enrichment of novel symbionts in the deep terrestrial subsurface.</title>
        <authorList>
            <person name="Probst A.J."/>
            <person name="Ladd B."/>
            <person name="Jarett J.K."/>
            <person name="Geller-Mcgrath D.E."/>
            <person name="Sieber C.M.K."/>
            <person name="Emerson J.B."/>
            <person name="Anantharaman K."/>
            <person name="Thomas B.C."/>
            <person name="Malmstrom R."/>
            <person name="Stieglmeier M."/>
            <person name="Klingl A."/>
            <person name="Woyke T."/>
            <person name="Ryan C.M."/>
            <person name="Banfield J.F."/>
        </authorList>
    </citation>
    <scope>NUCLEOTIDE SEQUENCE [LARGE SCALE GENOMIC DNA]</scope>
</reference>
<keyword evidence="1" id="KW-1133">Transmembrane helix</keyword>
<organism evidence="3 4">
    <name type="scientific">Candidatus Nealsonbacteria bacterium CG_4_10_14_0_8_um_filter_37_14</name>
    <dbReference type="NCBI Taxonomy" id="1974684"/>
    <lineage>
        <taxon>Bacteria</taxon>
        <taxon>Candidatus Nealsoniibacteriota</taxon>
    </lineage>
</organism>